<dbReference type="Proteomes" id="UP000031501">
    <property type="component" value="Chromosome"/>
</dbReference>
<dbReference type="STRING" id="1355015.LK06_014615"/>
<dbReference type="EMBL" id="CP022433">
    <property type="protein sequence ID" value="ASN28453.1"/>
    <property type="molecule type" value="Genomic_DNA"/>
</dbReference>
<dbReference type="InterPro" id="IPR051477">
    <property type="entry name" value="Expansin_CellWall"/>
</dbReference>
<dbReference type="Pfam" id="PF03330">
    <property type="entry name" value="DPBB_1"/>
    <property type="match status" value="1"/>
</dbReference>
<dbReference type="NCBIfam" id="NF041659">
    <property type="entry name" value="Papain_Inhib"/>
    <property type="match status" value="1"/>
</dbReference>
<accession>A0A221P809</accession>
<evidence type="ECO:0000313" key="3">
    <source>
        <dbReference type="EMBL" id="ASN28453.1"/>
    </source>
</evidence>
<dbReference type="InterPro" id="IPR048197">
    <property type="entry name" value="Papain_inhib"/>
</dbReference>
<dbReference type="PANTHER" id="PTHR31836:SF28">
    <property type="entry name" value="SRCR DOMAIN-CONTAINING PROTEIN-RELATED"/>
    <property type="match status" value="1"/>
</dbReference>
<keyword evidence="1" id="KW-0732">Signal</keyword>
<dbReference type="KEGG" id="splu:LK06_014615"/>
<proteinExistence type="predicted"/>
<keyword evidence="4" id="KW-1185">Reference proteome</keyword>
<evidence type="ECO:0000313" key="4">
    <source>
        <dbReference type="Proteomes" id="UP000031501"/>
    </source>
</evidence>
<organism evidence="3 4">
    <name type="scientific">Streptomyces pluripotens</name>
    <dbReference type="NCBI Taxonomy" id="1355015"/>
    <lineage>
        <taxon>Bacteria</taxon>
        <taxon>Bacillati</taxon>
        <taxon>Actinomycetota</taxon>
        <taxon>Actinomycetes</taxon>
        <taxon>Kitasatosporales</taxon>
        <taxon>Streptomycetaceae</taxon>
        <taxon>Streptomyces</taxon>
    </lineage>
</organism>
<dbReference type="GO" id="GO:0004867">
    <property type="term" value="F:serine-type endopeptidase inhibitor activity"/>
    <property type="evidence" value="ECO:0007669"/>
    <property type="project" value="InterPro"/>
</dbReference>
<dbReference type="Gene3D" id="2.40.40.10">
    <property type="entry name" value="RlpA-like domain"/>
    <property type="match status" value="1"/>
</dbReference>
<sequence length="123" mass="12834">MTMAALGTDQAYAAVPIGQPVSGTATWYNDAGYGACGTPIDASSQILVAVSPSYWTSANPNLDPLCSGISVQVSYNGRTITVPVRDKCWSCAPGHIDLSAPAFRSLAAPDLGVIPVTWKFVRS</sequence>
<dbReference type="PANTHER" id="PTHR31836">
    <property type="match status" value="1"/>
</dbReference>
<name>A0A221P809_9ACTN</name>
<feature type="domain" description="RlpA-like protein double-psi beta-barrel" evidence="2">
    <location>
        <begin position="22"/>
        <end position="117"/>
    </location>
</feature>
<protein>
    <recommendedName>
        <fullName evidence="2">RlpA-like protein double-psi beta-barrel domain-containing protein</fullName>
    </recommendedName>
</protein>
<dbReference type="AlphaFoldDB" id="A0A221P809"/>
<dbReference type="OrthoDB" id="5499927at2"/>
<dbReference type="CDD" id="cd22273">
    <property type="entry name" value="DPBB_SPI-like"/>
    <property type="match status" value="1"/>
</dbReference>
<dbReference type="InterPro" id="IPR036908">
    <property type="entry name" value="RlpA-like_sf"/>
</dbReference>
<evidence type="ECO:0000256" key="1">
    <source>
        <dbReference type="ARBA" id="ARBA00022729"/>
    </source>
</evidence>
<dbReference type="SUPFAM" id="SSF50685">
    <property type="entry name" value="Barwin-like endoglucanases"/>
    <property type="match status" value="1"/>
</dbReference>
<gene>
    <name evidence="3" type="ORF">LK07_15745</name>
</gene>
<reference evidence="3 4" key="1">
    <citation type="submission" date="2017-07" db="EMBL/GenBank/DDBJ databases">
        <title>Genome sequence of Streptomyces pluripotens MUSC 137T.</title>
        <authorList>
            <person name="Ser H.-L."/>
            <person name="Lee L.-H."/>
        </authorList>
    </citation>
    <scope>NUCLEOTIDE SEQUENCE [LARGE SCALE GENOMIC DNA]</scope>
    <source>
        <strain evidence="3 4">MUSC 137</strain>
    </source>
</reference>
<dbReference type="GO" id="GO:0004869">
    <property type="term" value="F:cysteine-type endopeptidase inhibitor activity"/>
    <property type="evidence" value="ECO:0007669"/>
    <property type="project" value="InterPro"/>
</dbReference>
<evidence type="ECO:0000259" key="2">
    <source>
        <dbReference type="Pfam" id="PF03330"/>
    </source>
</evidence>
<dbReference type="InterPro" id="IPR009009">
    <property type="entry name" value="RlpA-like_DPBB"/>
</dbReference>